<evidence type="ECO:0000259" key="2">
    <source>
        <dbReference type="Pfam" id="PF00905"/>
    </source>
</evidence>
<evidence type="ECO:0000256" key="1">
    <source>
        <dbReference type="SAM" id="MobiDB-lite"/>
    </source>
</evidence>
<dbReference type="EMBL" id="JACIBV010000001">
    <property type="protein sequence ID" value="MBB3728227.1"/>
    <property type="molecule type" value="Genomic_DNA"/>
</dbReference>
<dbReference type="GO" id="GO:0046677">
    <property type="term" value="P:response to antibiotic"/>
    <property type="evidence" value="ECO:0007669"/>
    <property type="project" value="InterPro"/>
</dbReference>
<dbReference type="InterPro" id="IPR007887">
    <property type="entry name" value="MecA_N"/>
</dbReference>
<dbReference type="Proteomes" id="UP000579945">
    <property type="component" value="Unassembled WGS sequence"/>
</dbReference>
<dbReference type="Gene3D" id="3.40.710.10">
    <property type="entry name" value="DD-peptidase/beta-lactamase superfamily"/>
    <property type="match status" value="1"/>
</dbReference>
<dbReference type="Pfam" id="PF00905">
    <property type="entry name" value="Transpeptidase"/>
    <property type="match status" value="1"/>
</dbReference>
<evidence type="ECO:0000313" key="4">
    <source>
        <dbReference type="EMBL" id="MBB3728227.1"/>
    </source>
</evidence>
<comment type="caution">
    <text evidence="4">The sequence shown here is derived from an EMBL/GenBank/DDBJ whole genome shotgun (WGS) entry which is preliminary data.</text>
</comment>
<dbReference type="InterPro" id="IPR050515">
    <property type="entry name" value="Beta-lactam/transpept"/>
</dbReference>
<accession>A0A7W5YP77</accession>
<reference evidence="4 5" key="1">
    <citation type="submission" date="2020-08" db="EMBL/GenBank/DDBJ databases">
        <title>Sequencing the genomes of 1000 actinobacteria strains.</title>
        <authorList>
            <person name="Klenk H.-P."/>
        </authorList>
    </citation>
    <scope>NUCLEOTIDE SEQUENCE [LARGE SCALE GENOMIC DNA]</scope>
    <source>
        <strain evidence="4 5">DSM 44320</strain>
    </source>
</reference>
<dbReference type="SUPFAM" id="SSF56601">
    <property type="entry name" value="beta-lactamase/transpeptidase-like"/>
    <property type="match status" value="1"/>
</dbReference>
<dbReference type="PANTHER" id="PTHR30627">
    <property type="entry name" value="PEPTIDOGLYCAN D,D-TRANSPEPTIDASE"/>
    <property type="match status" value="1"/>
</dbReference>
<dbReference type="GO" id="GO:0005886">
    <property type="term" value="C:plasma membrane"/>
    <property type="evidence" value="ECO:0007669"/>
    <property type="project" value="TreeGrafter"/>
</dbReference>
<evidence type="ECO:0000313" key="5">
    <source>
        <dbReference type="Proteomes" id="UP000579945"/>
    </source>
</evidence>
<dbReference type="GO" id="GO:0008658">
    <property type="term" value="F:penicillin binding"/>
    <property type="evidence" value="ECO:0007669"/>
    <property type="project" value="InterPro"/>
</dbReference>
<keyword evidence="5" id="KW-1185">Reference proteome</keyword>
<protein>
    <submittedName>
        <fullName evidence="4">Uncharacterized protein</fullName>
    </submittedName>
</protein>
<feature type="compositionally biased region" description="Low complexity" evidence="1">
    <location>
        <begin position="528"/>
        <end position="545"/>
    </location>
</feature>
<organism evidence="4 5">
    <name type="scientific">Nonomuraea dietziae</name>
    <dbReference type="NCBI Taxonomy" id="65515"/>
    <lineage>
        <taxon>Bacteria</taxon>
        <taxon>Bacillati</taxon>
        <taxon>Actinomycetota</taxon>
        <taxon>Actinomycetes</taxon>
        <taxon>Streptosporangiales</taxon>
        <taxon>Streptosporangiaceae</taxon>
        <taxon>Nonomuraea</taxon>
    </lineage>
</organism>
<dbReference type="PANTHER" id="PTHR30627:SF24">
    <property type="entry name" value="PENICILLIN-BINDING PROTEIN 4B"/>
    <property type="match status" value="1"/>
</dbReference>
<dbReference type="InterPro" id="IPR001460">
    <property type="entry name" value="PCN-bd_Tpept"/>
</dbReference>
<dbReference type="InterPro" id="IPR012338">
    <property type="entry name" value="Beta-lactam/transpept-like"/>
</dbReference>
<evidence type="ECO:0000259" key="3">
    <source>
        <dbReference type="Pfam" id="PF05223"/>
    </source>
</evidence>
<name>A0A7W5YP77_9ACTN</name>
<feature type="compositionally biased region" description="Gly residues" evidence="1">
    <location>
        <begin position="499"/>
        <end position="511"/>
    </location>
</feature>
<feature type="domain" description="NTF2-like N-terminal transpeptidase" evidence="3">
    <location>
        <begin position="43"/>
        <end position="149"/>
    </location>
</feature>
<gene>
    <name evidence="4" type="ORF">FHR33_004087</name>
</gene>
<feature type="region of interest" description="Disordered" evidence="1">
    <location>
        <begin position="495"/>
        <end position="545"/>
    </location>
</feature>
<dbReference type="Pfam" id="PF05223">
    <property type="entry name" value="MecA_N"/>
    <property type="match status" value="1"/>
</dbReference>
<dbReference type="GO" id="GO:0071555">
    <property type="term" value="P:cell wall organization"/>
    <property type="evidence" value="ECO:0007669"/>
    <property type="project" value="TreeGrafter"/>
</dbReference>
<proteinExistence type="predicted"/>
<feature type="domain" description="Penicillin-binding protein transpeptidase" evidence="2">
    <location>
        <begin position="252"/>
        <end position="398"/>
    </location>
</feature>
<dbReference type="GO" id="GO:0071972">
    <property type="term" value="F:peptidoglycan L,D-transpeptidase activity"/>
    <property type="evidence" value="ECO:0007669"/>
    <property type="project" value="TreeGrafter"/>
</dbReference>
<feature type="region of interest" description="Disordered" evidence="1">
    <location>
        <begin position="379"/>
        <end position="478"/>
    </location>
</feature>
<dbReference type="AlphaFoldDB" id="A0A7W5YP77"/>
<dbReference type="Gene3D" id="3.10.450.100">
    <property type="entry name" value="NTF2-like, domain 1"/>
    <property type="match status" value="1"/>
</dbReference>
<feature type="compositionally biased region" description="Basic residues" evidence="1">
    <location>
        <begin position="407"/>
        <end position="429"/>
    </location>
</feature>
<sequence>MHELSKLRPERRRRKKWPLVTAGLLVPALVAGGVIWVTRTSGSPEATAEAFLSAWSRQDYAVMKGLVNEAPADFTAAYQRFAKELRLTAASFEAGEPRQENEEGRIVPFTARLRGAVDWTYEGRLAVGEWDGTWKVAWSTTAIHPKLGHKAAFKVVTSEPETAPITAADGTRIDGSDAPGSVQQLVEGLKETYKDRVTGSSSTKLNLYKGDTFVETVAEKGATKGKPLETSIDLRVHRAGADALENVSKPASLVAIRPSTGEILAVANKPGGFNRALLGKYPPGSTFKVVTASALVADGLQPDKTVRCPAEQNIGGFPFHNAGFRDFGTLPFRDAFAHSCNTTFGAMAVSSLQGGRLGEVAASFGFGAPIMPGVPAVRAEFPAPRDDTDLASASIGQGPRAGQPAQHGRRGRRHRQRHLAPAQARRRRPGSQGRLGSAQAGTVRGRRAAHPHARGDQRGHRSCRTVPRGVGGQDRHGRVRLGQGTARALVVHRLPGRPGLRGGRGGRGSRLGGRRPRVRPLPPEPELTTTARRAATATRSAPRGP</sequence>